<feature type="transmembrane region" description="Helical" evidence="1">
    <location>
        <begin position="123"/>
        <end position="149"/>
    </location>
</feature>
<evidence type="ECO:0000256" key="1">
    <source>
        <dbReference type="SAM" id="Phobius"/>
    </source>
</evidence>
<evidence type="ECO:0000313" key="2">
    <source>
        <dbReference type="EMBL" id="ADU29005.1"/>
    </source>
</evidence>
<dbReference type="RefSeq" id="WP_013487346.1">
    <property type="nucleotide sequence ID" value="NC_014829.1"/>
</dbReference>
<dbReference type="EMBL" id="CP002394">
    <property type="protein sequence ID" value="ADU29005.1"/>
    <property type="molecule type" value="Genomic_DNA"/>
</dbReference>
<dbReference type="HOGENOM" id="CLU_067817_2_0_9"/>
<name>E6U001_EVAC2</name>
<dbReference type="InterPro" id="IPR053170">
    <property type="entry name" value="Transcription_regulator"/>
</dbReference>
<dbReference type="Proteomes" id="UP000001401">
    <property type="component" value="Chromosome"/>
</dbReference>
<keyword evidence="1" id="KW-0812">Transmembrane</keyword>
<reference evidence="2" key="1">
    <citation type="submission" date="2010-12" db="EMBL/GenBank/DDBJ databases">
        <title>Complete sequence of Bacillus cellulosilyticus DSM 2522.</title>
        <authorList>
            <consortium name="US DOE Joint Genome Institute"/>
            <person name="Lucas S."/>
            <person name="Copeland A."/>
            <person name="Lapidus A."/>
            <person name="Cheng J.-F."/>
            <person name="Bruce D."/>
            <person name="Goodwin L."/>
            <person name="Pitluck S."/>
            <person name="Chertkov O."/>
            <person name="Detter J.C."/>
            <person name="Han C."/>
            <person name="Tapia R."/>
            <person name="Land M."/>
            <person name="Hauser L."/>
            <person name="Jeffries C."/>
            <person name="Kyrpides N."/>
            <person name="Ivanova N."/>
            <person name="Mikhailova N."/>
            <person name="Brumm P."/>
            <person name="Mead D."/>
            <person name="Woyke T."/>
        </authorList>
    </citation>
    <scope>NUCLEOTIDE SEQUENCE [LARGE SCALE GENOMIC DNA]</scope>
    <source>
        <strain evidence="2">DSM 2522</strain>
    </source>
</reference>
<organism evidence="2 3">
    <name type="scientific">Evansella cellulosilytica (strain ATCC 21833 / DSM 2522 / FERM P-1141 / JCM 9156 / N-4)</name>
    <name type="common">Bacillus cellulosilyticus</name>
    <dbReference type="NCBI Taxonomy" id="649639"/>
    <lineage>
        <taxon>Bacteria</taxon>
        <taxon>Bacillati</taxon>
        <taxon>Bacillota</taxon>
        <taxon>Bacilli</taxon>
        <taxon>Bacillales</taxon>
        <taxon>Bacillaceae</taxon>
        <taxon>Evansella</taxon>
    </lineage>
</organism>
<feature type="transmembrane region" description="Helical" evidence="1">
    <location>
        <begin position="155"/>
        <end position="173"/>
    </location>
</feature>
<proteinExistence type="predicted"/>
<gene>
    <name evidence="2" type="ordered locus">Bcell_0724</name>
</gene>
<dbReference type="Pfam" id="PF04307">
    <property type="entry name" value="YdjM"/>
    <property type="match status" value="1"/>
</dbReference>
<dbReference type="PANTHER" id="PTHR40031:SF1">
    <property type="entry name" value="MEMBRANE-BOUND METAL-DEPENDENT HYDROLASE"/>
    <property type="match status" value="1"/>
</dbReference>
<feature type="transmembrane region" description="Helical" evidence="1">
    <location>
        <begin position="91"/>
        <end position="111"/>
    </location>
</feature>
<dbReference type="PANTHER" id="PTHR40031">
    <property type="entry name" value="HYPOTHETICAL MEMBRANE SPANNING PROTEIN"/>
    <property type="match status" value="1"/>
</dbReference>
<evidence type="ECO:0000313" key="3">
    <source>
        <dbReference type="Proteomes" id="UP000001401"/>
    </source>
</evidence>
<keyword evidence="1" id="KW-1133">Transmembrane helix</keyword>
<sequence>MDTSTHIVTGIGIAGLAHLDPSVSQLSLGLLTCTILGSNAPDFDFLMKYKSKEAYVKEHRGTSHSIPMVLCWALFISSIVAFISSVPFYSLFIWTLLAVVSHVIFDIFNIYGTQALRPFSDKWIALHLLPIFDPYIMGAHLLGICFWMYGFHPGVTFLIVYLIIALYILVRYVKYATIISQLKKNTNEDISFTLLPTVNMNKWSVIANKQEQYSLGKYVYGSVTWSKVLPKPSEKNKVIKASMKSRFISFIKKRSQYVHAKIVKKVDGYEVHWFDIRYQSKIDEPFIAVIHLDKQLNLIKSNLRHGLISAPVKT</sequence>
<protein>
    <submittedName>
        <fullName evidence="2">Membrane-bound metal-dependent hydrolase</fullName>
    </submittedName>
</protein>
<dbReference type="STRING" id="649639.Bcell_0724"/>
<feature type="transmembrane region" description="Helical" evidence="1">
    <location>
        <begin position="66"/>
        <end position="85"/>
    </location>
</feature>
<dbReference type="InterPro" id="IPR007404">
    <property type="entry name" value="YdjM-like"/>
</dbReference>
<keyword evidence="2" id="KW-0378">Hydrolase</keyword>
<dbReference type="eggNOG" id="COG1988">
    <property type="taxonomic scope" value="Bacteria"/>
</dbReference>
<dbReference type="GO" id="GO:0016787">
    <property type="term" value="F:hydrolase activity"/>
    <property type="evidence" value="ECO:0007669"/>
    <property type="project" value="UniProtKB-KW"/>
</dbReference>
<keyword evidence="1" id="KW-0472">Membrane</keyword>
<dbReference type="AlphaFoldDB" id="E6U001"/>
<dbReference type="OrthoDB" id="110250at2"/>
<accession>E6U001</accession>
<dbReference type="KEGG" id="bco:Bcell_0724"/>
<keyword evidence="3" id="KW-1185">Reference proteome</keyword>